<feature type="domain" description="Ice-binding protein C-terminal" evidence="2">
    <location>
        <begin position="56"/>
        <end position="80"/>
    </location>
</feature>
<keyword evidence="1" id="KW-0812">Transmembrane</keyword>
<organism evidence="3 4">
    <name type="scientific">Parasphingorhabdus cellanae</name>
    <dbReference type="NCBI Taxonomy" id="2806553"/>
    <lineage>
        <taxon>Bacteria</taxon>
        <taxon>Pseudomonadati</taxon>
        <taxon>Pseudomonadota</taxon>
        <taxon>Alphaproteobacteria</taxon>
        <taxon>Sphingomonadales</taxon>
        <taxon>Sphingomonadaceae</taxon>
        <taxon>Parasphingorhabdus</taxon>
    </lineage>
</organism>
<sequence>MTFSGGAAGSFALGADTPTFFGVISDTAFTTLQFDMSGGPEVGFDALSFGVANMAAVPEPATWAFMIFGFGAIGGALRRKKDMGRKTNVKVSYA</sequence>
<evidence type="ECO:0000259" key="2">
    <source>
        <dbReference type="Pfam" id="PF07589"/>
    </source>
</evidence>
<protein>
    <submittedName>
        <fullName evidence="3">PEP-CTERM sorting domain-containing protein</fullName>
    </submittedName>
</protein>
<dbReference type="EMBL" id="CP071794">
    <property type="protein sequence ID" value="QTD57751.1"/>
    <property type="molecule type" value="Genomic_DNA"/>
</dbReference>
<dbReference type="NCBIfam" id="TIGR02595">
    <property type="entry name" value="PEP_CTERM"/>
    <property type="match status" value="1"/>
</dbReference>
<accession>A0ABX7T8C1</accession>
<dbReference type="Pfam" id="PF07589">
    <property type="entry name" value="PEP-CTERM"/>
    <property type="match status" value="1"/>
</dbReference>
<evidence type="ECO:0000313" key="3">
    <source>
        <dbReference type="EMBL" id="QTD57751.1"/>
    </source>
</evidence>
<gene>
    <name evidence="3" type="ORF">J4G78_06670</name>
</gene>
<name>A0ABX7T8C1_9SPHN</name>
<keyword evidence="4" id="KW-1185">Reference proteome</keyword>
<evidence type="ECO:0000256" key="1">
    <source>
        <dbReference type="SAM" id="Phobius"/>
    </source>
</evidence>
<reference evidence="3 4" key="1">
    <citation type="submission" date="2021-03" db="EMBL/GenBank/DDBJ databases">
        <title>Complete genome of Parasphingorhabdus_sp.JHSY0214.</title>
        <authorList>
            <person name="Yoo J.H."/>
            <person name="Bae J.W."/>
        </authorList>
    </citation>
    <scope>NUCLEOTIDE SEQUENCE [LARGE SCALE GENOMIC DNA]</scope>
    <source>
        <strain evidence="3 4">JHSY0214</strain>
    </source>
</reference>
<proteinExistence type="predicted"/>
<feature type="transmembrane region" description="Helical" evidence="1">
    <location>
        <begin position="60"/>
        <end position="77"/>
    </location>
</feature>
<dbReference type="NCBIfam" id="NF035944">
    <property type="entry name" value="PEPxxWA-CTERM"/>
    <property type="match status" value="1"/>
</dbReference>
<dbReference type="Proteomes" id="UP000663923">
    <property type="component" value="Chromosome"/>
</dbReference>
<dbReference type="InterPro" id="IPR013424">
    <property type="entry name" value="Ice-binding_C"/>
</dbReference>
<keyword evidence="1" id="KW-0472">Membrane</keyword>
<evidence type="ECO:0000313" key="4">
    <source>
        <dbReference type="Proteomes" id="UP000663923"/>
    </source>
</evidence>
<keyword evidence="1" id="KW-1133">Transmembrane helix</keyword>